<reference evidence="2" key="1">
    <citation type="submission" date="2022-11" db="UniProtKB">
        <authorList>
            <consortium name="WormBaseParasite"/>
        </authorList>
    </citation>
    <scope>IDENTIFICATION</scope>
</reference>
<evidence type="ECO:0000313" key="1">
    <source>
        <dbReference type="Proteomes" id="UP000887565"/>
    </source>
</evidence>
<protein>
    <submittedName>
        <fullName evidence="2">Uncharacterized protein</fullName>
    </submittedName>
</protein>
<dbReference type="Proteomes" id="UP000887565">
    <property type="component" value="Unplaced"/>
</dbReference>
<name>A0A915L7N1_ROMCU</name>
<dbReference type="AlphaFoldDB" id="A0A915L7N1"/>
<keyword evidence="1" id="KW-1185">Reference proteome</keyword>
<evidence type="ECO:0000313" key="2">
    <source>
        <dbReference type="WBParaSite" id="nRc.2.0.1.t47120-RA"/>
    </source>
</evidence>
<sequence>MISIAAIPPCSATPRMTSSCYTNVPNGGTKFYHDITVLLMNVVSRRKLSRGFVQRASESVALKRSPRTPPIPISSSKIFVMGIPAYNNSLPRSSQIDVINDAGLRIKPNSLGKARLKVGDTARNQD</sequence>
<dbReference type="WBParaSite" id="nRc.2.0.1.t47120-RA">
    <property type="protein sequence ID" value="nRc.2.0.1.t47120-RA"/>
    <property type="gene ID" value="nRc.2.0.1.g47120"/>
</dbReference>
<proteinExistence type="predicted"/>
<organism evidence="1 2">
    <name type="scientific">Romanomermis culicivorax</name>
    <name type="common">Nematode worm</name>
    <dbReference type="NCBI Taxonomy" id="13658"/>
    <lineage>
        <taxon>Eukaryota</taxon>
        <taxon>Metazoa</taxon>
        <taxon>Ecdysozoa</taxon>
        <taxon>Nematoda</taxon>
        <taxon>Enoplea</taxon>
        <taxon>Dorylaimia</taxon>
        <taxon>Mermithida</taxon>
        <taxon>Mermithoidea</taxon>
        <taxon>Mermithidae</taxon>
        <taxon>Romanomermis</taxon>
    </lineage>
</organism>
<accession>A0A915L7N1</accession>